<dbReference type="Proteomes" id="UP000037069">
    <property type="component" value="Unassembled WGS sequence"/>
</dbReference>
<sequence length="157" mass="18418">MRACSDMLMLSTIRRRRHRQPYCRHHGIGSTSLPRNCNNTKVVISPSYDLMAKWLKLQINNDDQQKTTPTTTTITAAIAVNSLFISAQQQELYLQQQKQQQQQQQRHQHQLQHRQQSMVNRLALNHFMNLEHIGTTFKAPQLNMNNMLYEHADILLQ</sequence>
<name>A0A0L0CK12_LUCCU</name>
<dbReference type="EMBL" id="JRES01000301">
    <property type="protein sequence ID" value="KNC32591.1"/>
    <property type="molecule type" value="Genomic_DNA"/>
</dbReference>
<comment type="caution">
    <text evidence="1">The sequence shown here is derived from an EMBL/GenBank/DDBJ whole genome shotgun (WGS) entry which is preliminary data.</text>
</comment>
<keyword evidence="2" id="KW-1185">Reference proteome</keyword>
<gene>
    <name evidence="1" type="ORF">FF38_13079</name>
</gene>
<protein>
    <submittedName>
        <fullName evidence="1">Uncharacterized protein</fullName>
    </submittedName>
</protein>
<evidence type="ECO:0000313" key="2">
    <source>
        <dbReference type="Proteomes" id="UP000037069"/>
    </source>
</evidence>
<dbReference type="AlphaFoldDB" id="A0A0L0CK12"/>
<proteinExistence type="predicted"/>
<accession>A0A0L0CK12</accession>
<organism evidence="1 2">
    <name type="scientific">Lucilia cuprina</name>
    <name type="common">Green bottle fly</name>
    <name type="synonym">Australian sheep blowfly</name>
    <dbReference type="NCBI Taxonomy" id="7375"/>
    <lineage>
        <taxon>Eukaryota</taxon>
        <taxon>Metazoa</taxon>
        <taxon>Ecdysozoa</taxon>
        <taxon>Arthropoda</taxon>
        <taxon>Hexapoda</taxon>
        <taxon>Insecta</taxon>
        <taxon>Pterygota</taxon>
        <taxon>Neoptera</taxon>
        <taxon>Endopterygota</taxon>
        <taxon>Diptera</taxon>
        <taxon>Brachycera</taxon>
        <taxon>Muscomorpha</taxon>
        <taxon>Oestroidea</taxon>
        <taxon>Calliphoridae</taxon>
        <taxon>Luciliinae</taxon>
        <taxon>Lucilia</taxon>
    </lineage>
</organism>
<reference evidence="1 2" key="1">
    <citation type="journal article" date="2015" name="Nat. Commun.">
        <title>Lucilia cuprina genome unlocks parasitic fly biology to underpin future interventions.</title>
        <authorList>
            <person name="Anstead C.A."/>
            <person name="Korhonen P.K."/>
            <person name="Young N.D."/>
            <person name="Hall R.S."/>
            <person name="Jex A.R."/>
            <person name="Murali S.C."/>
            <person name="Hughes D.S."/>
            <person name="Lee S.F."/>
            <person name="Perry T."/>
            <person name="Stroehlein A.J."/>
            <person name="Ansell B.R."/>
            <person name="Breugelmans B."/>
            <person name="Hofmann A."/>
            <person name="Qu J."/>
            <person name="Dugan S."/>
            <person name="Lee S.L."/>
            <person name="Chao H."/>
            <person name="Dinh H."/>
            <person name="Han Y."/>
            <person name="Doddapaneni H.V."/>
            <person name="Worley K.C."/>
            <person name="Muzny D.M."/>
            <person name="Ioannidis P."/>
            <person name="Waterhouse R.M."/>
            <person name="Zdobnov E.M."/>
            <person name="James P.J."/>
            <person name="Bagnall N.H."/>
            <person name="Kotze A.C."/>
            <person name="Gibbs R.A."/>
            <person name="Richards S."/>
            <person name="Batterham P."/>
            <person name="Gasser R.B."/>
        </authorList>
    </citation>
    <scope>NUCLEOTIDE SEQUENCE [LARGE SCALE GENOMIC DNA]</scope>
    <source>
        <strain evidence="1 2">LS</strain>
        <tissue evidence="1">Full body</tissue>
    </source>
</reference>
<evidence type="ECO:0000313" key="1">
    <source>
        <dbReference type="EMBL" id="KNC32591.1"/>
    </source>
</evidence>